<dbReference type="STRING" id="1396821.SAMN05444515_11284"/>
<dbReference type="OrthoDB" id="5772858at2"/>
<evidence type="ECO:0008006" key="4">
    <source>
        <dbReference type="Google" id="ProtNLM"/>
    </source>
</evidence>
<evidence type="ECO:0000313" key="2">
    <source>
        <dbReference type="EMBL" id="SEL26424.1"/>
    </source>
</evidence>
<dbReference type="RefSeq" id="WP_090254318.1">
    <property type="nucleotide sequence ID" value="NZ_FOAA01000012.1"/>
</dbReference>
<feature type="compositionally biased region" description="Acidic residues" evidence="1">
    <location>
        <begin position="35"/>
        <end position="45"/>
    </location>
</feature>
<organism evidence="2 3">
    <name type="scientific">Ectothiorhodospira marina</name>
    <dbReference type="NCBI Taxonomy" id="1396821"/>
    <lineage>
        <taxon>Bacteria</taxon>
        <taxon>Pseudomonadati</taxon>
        <taxon>Pseudomonadota</taxon>
        <taxon>Gammaproteobacteria</taxon>
        <taxon>Chromatiales</taxon>
        <taxon>Ectothiorhodospiraceae</taxon>
        <taxon>Ectothiorhodospira</taxon>
    </lineage>
</organism>
<dbReference type="PROSITE" id="PS51257">
    <property type="entry name" value="PROKAR_LIPOPROTEIN"/>
    <property type="match status" value="1"/>
</dbReference>
<dbReference type="EMBL" id="FOAA01000012">
    <property type="protein sequence ID" value="SEL26424.1"/>
    <property type="molecule type" value="Genomic_DNA"/>
</dbReference>
<reference evidence="3" key="1">
    <citation type="submission" date="2016-10" db="EMBL/GenBank/DDBJ databases">
        <authorList>
            <person name="Varghese N."/>
            <person name="Submissions S."/>
        </authorList>
    </citation>
    <scope>NUCLEOTIDE SEQUENCE [LARGE SCALE GENOMIC DNA]</scope>
    <source>
        <strain evidence="3">DSM 241</strain>
    </source>
</reference>
<sequence>MKTFRIWTGAALVPGLLLVALSGCDKGPAQQAGENVDDAMDEAGDSLERAGDNIQDAGEDARD</sequence>
<feature type="region of interest" description="Disordered" evidence="1">
    <location>
        <begin position="27"/>
        <end position="63"/>
    </location>
</feature>
<name>A0A1H7NSX6_9GAMM</name>
<evidence type="ECO:0000313" key="3">
    <source>
        <dbReference type="Proteomes" id="UP000199256"/>
    </source>
</evidence>
<protein>
    <recommendedName>
        <fullName evidence="4">Entericidin EcnA/B family protein</fullName>
    </recommendedName>
</protein>
<proteinExistence type="predicted"/>
<dbReference type="Proteomes" id="UP000199256">
    <property type="component" value="Unassembled WGS sequence"/>
</dbReference>
<gene>
    <name evidence="2" type="ORF">SAMN05444515_11284</name>
</gene>
<evidence type="ECO:0000256" key="1">
    <source>
        <dbReference type="SAM" id="MobiDB-lite"/>
    </source>
</evidence>
<keyword evidence="3" id="KW-1185">Reference proteome</keyword>
<accession>A0A1H7NSX6</accession>
<dbReference type="AlphaFoldDB" id="A0A1H7NSX6"/>